<accession>A0A517XZ81</accession>
<dbReference type="KEGG" id="uli:ETAA1_48120"/>
<dbReference type="SUPFAM" id="SSF48239">
    <property type="entry name" value="Terpenoid cyclases/Protein prenyltransferases"/>
    <property type="match status" value="1"/>
</dbReference>
<proteinExistence type="predicted"/>
<feature type="region of interest" description="Disordered" evidence="1">
    <location>
        <begin position="1"/>
        <end position="23"/>
    </location>
</feature>
<keyword evidence="4" id="KW-1185">Reference proteome</keyword>
<evidence type="ECO:0008006" key="5">
    <source>
        <dbReference type="Google" id="ProtNLM"/>
    </source>
</evidence>
<evidence type="ECO:0000256" key="1">
    <source>
        <dbReference type="SAM" id="MobiDB-lite"/>
    </source>
</evidence>
<organism evidence="3 4">
    <name type="scientific">Urbifossiella limnaea</name>
    <dbReference type="NCBI Taxonomy" id="2528023"/>
    <lineage>
        <taxon>Bacteria</taxon>
        <taxon>Pseudomonadati</taxon>
        <taxon>Planctomycetota</taxon>
        <taxon>Planctomycetia</taxon>
        <taxon>Gemmatales</taxon>
        <taxon>Gemmataceae</taxon>
        <taxon>Urbifossiella</taxon>
    </lineage>
</organism>
<protein>
    <recommendedName>
        <fullName evidence="5">Squalene cyclase C-terminal domain-containing protein</fullName>
    </recommendedName>
</protein>
<dbReference type="CDD" id="cd00688">
    <property type="entry name" value="ISOPREN_C2_like"/>
    <property type="match status" value="1"/>
</dbReference>
<dbReference type="AlphaFoldDB" id="A0A517XZ81"/>
<name>A0A517XZ81_9BACT</name>
<keyword evidence="2" id="KW-0472">Membrane</keyword>
<dbReference type="RefSeq" id="WP_145242881.1">
    <property type="nucleotide sequence ID" value="NZ_CP036273.1"/>
</dbReference>
<dbReference type="OrthoDB" id="238862at2"/>
<dbReference type="Proteomes" id="UP000319576">
    <property type="component" value="Chromosome"/>
</dbReference>
<dbReference type="EMBL" id="CP036273">
    <property type="protein sequence ID" value="QDU22824.1"/>
    <property type="molecule type" value="Genomic_DNA"/>
</dbReference>
<reference evidence="3 4" key="1">
    <citation type="submission" date="2019-02" db="EMBL/GenBank/DDBJ databases">
        <title>Deep-cultivation of Planctomycetes and their phenomic and genomic characterization uncovers novel biology.</title>
        <authorList>
            <person name="Wiegand S."/>
            <person name="Jogler M."/>
            <person name="Boedeker C."/>
            <person name="Pinto D."/>
            <person name="Vollmers J."/>
            <person name="Rivas-Marin E."/>
            <person name="Kohn T."/>
            <person name="Peeters S.H."/>
            <person name="Heuer A."/>
            <person name="Rast P."/>
            <person name="Oberbeckmann S."/>
            <person name="Bunk B."/>
            <person name="Jeske O."/>
            <person name="Meyerdierks A."/>
            <person name="Storesund J.E."/>
            <person name="Kallscheuer N."/>
            <person name="Luecker S."/>
            <person name="Lage O.M."/>
            <person name="Pohl T."/>
            <person name="Merkel B.J."/>
            <person name="Hornburger P."/>
            <person name="Mueller R.-W."/>
            <person name="Bruemmer F."/>
            <person name="Labrenz M."/>
            <person name="Spormann A.M."/>
            <person name="Op den Camp H."/>
            <person name="Overmann J."/>
            <person name="Amann R."/>
            <person name="Jetten M.S.M."/>
            <person name="Mascher T."/>
            <person name="Medema M.H."/>
            <person name="Devos D.P."/>
            <person name="Kaster A.-K."/>
            <person name="Ovreas L."/>
            <person name="Rohde M."/>
            <person name="Galperin M.Y."/>
            <person name="Jogler C."/>
        </authorList>
    </citation>
    <scope>NUCLEOTIDE SEQUENCE [LARGE SCALE GENOMIC DNA]</scope>
    <source>
        <strain evidence="3 4">ETA_A1</strain>
    </source>
</reference>
<feature type="transmembrane region" description="Helical" evidence="2">
    <location>
        <begin position="44"/>
        <end position="67"/>
    </location>
</feature>
<gene>
    <name evidence="3" type="ORF">ETAA1_48120</name>
</gene>
<evidence type="ECO:0000313" key="3">
    <source>
        <dbReference type="EMBL" id="QDU22824.1"/>
    </source>
</evidence>
<sequence>MPNATPPANNRPAPPPKPAGGPAVIRRVGGVEETLHDRLVNRHLPAWVVSGLVHLGIIALAFLIFGFRGPEKKQVDKILATTVEKEETDESTKDLTIEDIGFEPHEAAIPDIEREAEKTSVGVVTDDPVGVPDAKTNDSNALSAIGLPSSDLTTPGATGDAGMAVGGTGGANGLAQAEFAGRSGGTKSRLLKEGGGNSESEAAVAAGLKWLANQQKPGGYWEFDPRDPKMKTKDWATSTGLALLPFLAAGQTHRSGGKYTKQLSDGLTWLKNDLNISTGRFNHGSPQYMYGHAISTMALCEAYGMTKDRGLLTHAQAAINYIVRAQGADGSWGYQAGTTGDTSIVGWQVQALRAAQLTKDITVPEASVKRAVEFLNRVSSGSLKSAYGYTQPNGRAGTALTAVGLLCRYYVDGWGPNNAGMAEGSIGLFGNTKADAVNTVTKTDRIRAPRTLEQVKANPGTPEMYYYYYATQVVHFYGGPEWQEWNEGPKDATGKRLGGMRDWLVKTQSKNGNDSGSWNPDPGTIGSHCGRVGTTCLTLLTLEVYYRHLPLYKRNQGAAD</sequence>
<keyword evidence="2" id="KW-0812">Transmembrane</keyword>
<dbReference type="Gene3D" id="1.50.10.20">
    <property type="match status" value="2"/>
</dbReference>
<feature type="region of interest" description="Disordered" evidence="1">
    <location>
        <begin position="118"/>
        <end position="141"/>
    </location>
</feature>
<feature type="compositionally biased region" description="Low complexity" evidence="1">
    <location>
        <begin position="1"/>
        <end position="11"/>
    </location>
</feature>
<feature type="compositionally biased region" description="Low complexity" evidence="1">
    <location>
        <begin position="121"/>
        <end position="133"/>
    </location>
</feature>
<keyword evidence="2" id="KW-1133">Transmembrane helix</keyword>
<evidence type="ECO:0000313" key="4">
    <source>
        <dbReference type="Proteomes" id="UP000319576"/>
    </source>
</evidence>
<evidence type="ECO:0000256" key="2">
    <source>
        <dbReference type="SAM" id="Phobius"/>
    </source>
</evidence>
<dbReference type="InterPro" id="IPR008930">
    <property type="entry name" value="Terpenoid_cyclase/PrenylTrfase"/>
</dbReference>